<accession>A0A8X6HGS2</accession>
<evidence type="ECO:0000313" key="2">
    <source>
        <dbReference type="EMBL" id="GFR23656.1"/>
    </source>
</evidence>
<dbReference type="EMBL" id="BMAO01038269">
    <property type="protein sequence ID" value="GFR23656.1"/>
    <property type="molecule type" value="Genomic_DNA"/>
</dbReference>
<keyword evidence="3" id="KW-1185">Reference proteome</keyword>
<reference evidence="2" key="1">
    <citation type="submission" date="2020-07" db="EMBL/GenBank/DDBJ databases">
        <title>Multicomponent nature underlies the extraordinary mechanical properties of spider dragline silk.</title>
        <authorList>
            <person name="Kono N."/>
            <person name="Nakamura H."/>
            <person name="Mori M."/>
            <person name="Yoshida Y."/>
            <person name="Ohtoshi R."/>
            <person name="Malay A.D."/>
            <person name="Moran D.A.P."/>
            <person name="Tomita M."/>
            <person name="Numata K."/>
            <person name="Arakawa K."/>
        </authorList>
    </citation>
    <scope>NUCLEOTIDE SEQUENCE</scope>
</reference>
<name>A0A8X6HGS2_TRICU</name>
<evidence type="ECO:0000313" key="3">
    <source>
        <dbReference type="Proteomes" id="UP000887116"/>
    </source>
</evidence>
<feature type="region of interest" description="Disordered" evidence="1">
    <location>
        <begin position="245"/>
        <end position="285"/>
    </location>
</feature>
<protein>
    <submittedName>
        <fullName evidence="2">Uncharacterized protein</fullName>
    </submittedName>
</protein>
<dbReference type="Proteomes" id="UP000887116">
    <property type="component" value="Unassembled WGS sequence"/>
</dbReference>
<evidence type="ECO:0000256" key="1">
    <source>
        <dbReference type="SAM" id="MobiDB-lite"/>
    </source>
</evidence>
<dbReference type="OrthoDB" id="5982857at2759"/>
<proteinExistence type="predicted"/>
<gene>
    <name evidence="2" type="primary">EVAR_28653_1</name>
    <name evidence="2" type="ORF">TNCT_680111</name>
</gene>
<comment type="caution">
    <text evidence="2">The sequence shown here is derived from an EMBL/GenBank/DDBJ whole genome shotgun (WGS) entry which is preliminary data.</text>
</comment>
<organism evidence="2 3">
    <name type="scientific">Trichonephila clavata</name>
    <name type="common">Joro spider</name>
    <name type="synonym">Nephila clavata</name>
    <dbReference type="NCBI Taxonomy" id="2740835"/>
    <lineage>
        <taxon>Eukaryota</taxon>
        <taxon>Metazoa</taxon>
        <taxon>Ecdysozoa</taxon>
        <taxon>Arthropoda</taxon>
        <taxon>Chelicerata</taxon>
        <taxon>Arachnida</taxon>
        <taxon>Araneae</taxon>
        <taxon>Araneomorphae</taxon>
        <taxon>Entelegynae</taxon>
        <taxon>Araneoidea</taxon>
        <taxon>Nephilidae</taxon>
        <taxon>Trichonephila</taxon>
    </lineage>
</organism>
<dbReference type="AlphaFoldDB" id="A0A8X6HGS2"/>
<feature type="compositionally biased region" description="Acidic residues" evidence="1">
    <location>
        <begin position="252"/>
        <end position="279"/>
    </location>
</feature>
<sequence length="285" mass="33105">MSGEVSIPPQLLDFYFTLLGRCNKKRKKSMKCARQVHSYSQDVIFAVHNGHVKTPKHIMLDDMIDEVKRLQNCEISSFHIENEDLKELMNNYNIFKQRCFNGEHEYQEAFKNFGNSELIENTDEQQNFFNIIQRFICNVYNAGNAIDVDAARLQMFIDSYTVSDVKEAFDRKKLRKFDASNLPPCKSELLQQFLRANYICTIWNNAPLKTPTTYQPANNGWILENNKYHFKWFEGDQLPSYVSDSLKTQSETDGECDIDENQTTDGSSSDEDGNIDDNDESFRSD</sequence>